<gene>
    <name evidence="8" type="ORF">GGR95_001875</name>
</gene>
<accession>A0A7W6E920</accession>
<evidence type="ECO:0000256" key="3">
    <source>
        <dbReference type="ARBA" id="ARBA00023143"/>
    </source>
</evidence>
<dbReference type="PROSITE" id="PS00588">
    <property type="entry name" value="FLAGELLA_BB_ROD"/>
    <property type="match status" value="1"/>
</dbReference>
<keyword evidence="8" id="KW-0282">Flagellum</keyword>
<dbReference type="GO" id="GO:0071978">
    <property type="term" value="P:bacterial-type flagellum-dependent swarming motility"/>
    <property type="evidence" value="ECO:0007669"/>
    <property type="project" value="TreeGrafter"/>
</dbReference>
<keyword evidence="8" id="KW-0969">Cilium</keyword>
<dbReference type="InterPro" id="IPR020013">
    <property type="entry name" value="Flagellar_FlgE/F/G"/>
</dbReference>
<dbReference type="InterPro" id="IPR010930">
    <property type="entry name" value="Flg_bb/hook_C_dom"/>
</dbReference>
<dbReference type="EMBL" id="JACIEI010000005">
    <property type="protein sequence ID" value="MBB3994230.1"/>
    <property type="molecule type" value="Genomic_DNA"/>
</dbReference>
<dbReference type="NCBIfam" id="NF009332">
    <property type="entry name" value="PRK12690.1"/>
    <property type="match status" value="1"/>
</dbReference>
<reference evidence="8 9" key="1">
    <citation type="submission" date="2020-08" db="EMBL/GenBank/DDBJ databases">
        <title>Genomic Encyclopedia of Type Strains, Phase IV (KMG-IV): sequencing the most valuable type-strain genomes for metagenomic binning, comparative biology and taxonomic classification.</title>
        <authorList>
            <person name="Goeker M."/>
        </authorList>
    </citation>
    <scope>NUCLEOTIDE SEQUENCE [LARGE SCALE GENOMIC DNA]</scope>
    <source>
        <strain evidence="8 9">DSM 102234</strain>
    </source>
</reference>
<dbReference type="Proteomes" id="UP000530268">
    <property type="component" value="Unassembled WGS sequence"/>
</dbReference>
<dbReference type="InterPro" id="IPR001444">
    <property type="entry name" value="Flag_bb_rod_N"/>
</dbReference>
<feature type="domain" description="Flagellar hook protein FlgE/F/G-like D1" evidence="7">
    <location>
        <begin position="81"/>
        <end position="146"/>
    </location>
</feature>
<dbReference type="PANTHER" id="PTHR30435:SF19">
    <property type="entry name" value="FLAGELLAR BASAL-BODY ROD PROTEIN FLGG"/>
    <property type="match status" value="1"/>
</dbReference>
<evidence type="ECO:0000256" key="1">
    <source>
        <dbReference type="ARBA" id="ARBA00004117"/>
    </source>
</evidence>
<dbReference type="NCBIfam" id="TIGR03506">
    <property type="entry name" value="FlgEFG_subfam"/>
    <property type="match status" value="1"/>
</dbReference>
<evidence type="ECO:0000259" key="5">
    <source>
        <dbReference type="Pfam" id="PF00460"/>
    </source>
</evidence>
<dbReference type="NCBIfam" id="TIGR02490">
    <property type="entry name" value="flgF"/>
    <property type="match status" value="1"/>
</dbReference>
<dbReference type="InterPro" id="IPR012836">
    <property type="entry name" value="FlgF"/>
</dbReference>
<comment type="similarity">
    <text evidence="2 4">Belongs to the flagella basal body rod proteins family.</text>
</comment>
<evidence type="ECO:0000313" key="9">
    <source>
        <dbReference type="Proteomes" id="UP000530268"/>
    </source>
</evidence>
<dbReference type="RefSeq" id="WP_184565079.1">
    <property type="nucleotide sequence ID" value="NZ_JACIEI010000005.1"/>
</dbReference>
<dbReference type="InterPro" id="IPR019776">
    <property type="entry name" value="Flagellar_basal_body_rod_CS"/>
</dbReference>
<comment type="caution">
    <text evidence="8">The sequence shown here is derived from an EMBL/GenBank/DDBJ whole genome shotgun (WGS) entry which is preliminary data.</text>
</comment>
<keyword evidence="9" id="KW-1185">Reference proteome</keyword>
<dbReference type="InterPro" id="IPR037925">
    <property type="entry name" value="FlgE/F/G-like"/>
</dbReference>
<feature type="domain" description="Flagellar basal body rod protein N-terminal" evidence="5">
    <location>
        <begin position="15"/>
        <end position="35"/>
    </location>
</feature>
<dbReference type="AlphaFoldDB" id="A0A7W6E920"/>
<dbReference type="GO" id="GO:0030694">
    <property type="term" value="C:bacterial-type flagellum basal body, rod"/>
    <property type="evidence" value="ECO:0007669"/>
    <property type="project" value="UniProtKB-UniRule"/>
</dbReference>
<evidence type="ECO:0000256" key="4">
    <source>
        <dbReference type="RuleBase" id="RU362116"/>
    </source>
</evidence>
<organism evidence="8 9">
    <name type="scientific">Sulfitobacter undariae</name>
    <dbReference type="NCBI Taxonomy" id="1563671"/>
    <lineage>
        <taxon>Bacteria</taxon>
        <taxon>Pseudomonadati</taxon>
        <taxon>Pseudomonadota</taxon>
        <taxon>Alphaproteobacteria</taxon>
        <taxon>Rhodobacterales</taxon>
        <taxon>Roseobacteraceae</taxon>
        <taxon>Sulfitobacter</taxon>
    </lineage>
</organism>
<name>A0A7W6E920_9RHOB</name>
<protein>
    <recommendedName>
        <fullName evidence="4">Flagellar basal-body rod protein FlgF</fullName>
    </recommendedName>
</protein>
<keyword evidence="8" id="KW-0966">Cell projection</keyword>
<feature type="domain" description="Flagellar basal-body/hook protein C-terminal" evidence="6">
    <location>
        <begin position="190"/>
        <end position="232"/>
    </location>
</feature>
<dbReference type="PANTHER" id="PTHR30435">
    <property type="entry name" value="FLAGELLAR PROTEIN"/>
    <property type="match status" value="1"/>
</dbReference>
<evidence type="ECO:0000259" key="6">
    <source>
        <dbReference type="Pfam" id="PF06429"/>
    </source>
</evidence>
<keyword evidence="3 4" id="KW-0975">Bacterial flagellum</keyword>
<dbReference type="Pfam" id="PF00460">
    <property type="entry name" value="Flg_bb_rod"/>
    <property type="match status" value="1"/>
</dbReference>
<evidence type="ECO:0000256" key="2">
    <source>
        <dbReference type="ARBA" id="ARBA00009677"/>
    </source>
</evidence>
<proteinExistence type="inferred from homology"/>
<comment type="subunit">
    <text evidence="4">The basal body constitutes a major portion of the flagellar organelle and consists of five rings (E,L,P,S, and M) mounted on a central rod. The rod consists of about 26 subunits of FlgG in the distal portion, and FlgB, FlgC and FlgF are thought to build up the proximal portion of the rod with about 6 subunits each.</text>
</comment>
<sequence>MESTGYTTLTRQLGLQREMQVVANNIANSSTTGFRAEGVIFSEYVKALEGAPSLSMGQGNVNRTSFEQGGLTQTNGTFDFAIEGDGYFVVQTPMGERLTRAGVFIPSAEGQLVTPDGFPVLDAGRVPLFVPAGEGTLAVSSDGTLSMNGAPLGQMAIVQPIEPLKMVREDGVMFRADEGDEPSETARVIQGFVESSNVNPLLEVSRMIEVQRAYEMGQSFLKTEDERIRAAVKTLTVSN</sequence>
<evidence type="ECO:0000259" key="7">
    <source>
        <dbReference type="Pfam" id="PF22692"/>
    </source>
</evidence>
<dbReference type="Pfam" id="PF22692">
    <property type="entry name" value="LlgE_F_G_D1"/>
    <property type="match status" value="1"/>
</dbReference>
<evidence type="ECO:0000313" key="8">
    <source>
        <dbReference type="EMBL" id="MBB3994230.1"/>
    </source>
</evidence>
<dbReference type="InterPro" id="IPR053967">
    <property type="entry name" value="LlgE_F_G-like_D1"/>
</dbReference>
<comment type="subcellular location">
    <subcellularLocation>
        <location evidence="1 4">Bacterial flagellum basal body</location>
    </subcellularLocation>
</comment>
<dbReference type="Pfam" id="PF06429">
    <property type="entry name" value="Flg_bbr_C"/>
    <property type="match status" value="1"/>
</dbReference>
<dbReference type="SUPFAM" id="SSF117143">
    <property type="entry name" value="Flagellar hook protein flgE"/>
    <property type="match status" value="1"/>
</dbReference>